<dbReference type="EMBL" id="QRYC01000002">
    <property type="protein sequence ID" value="RGU58474.1"/>
    <property type="molecule type" value="Genomic_DNA"/>
</dbReference>
<dbReference type="InterPro" id="IPR007016">
    <property type="entry name" value="O-antigen_ligase-rel_domated"/>
</dbReference>
<feature type="transmembrane region" description="Helical" evidence="5">
    <location>
        <begin position="345"/>
        <end position="365"/>
    </location>
</feature>
<dbReference type="AlphaFoldDB" id="A0A1Y4A2A5"/>
<keyword evidence="2 5" id="KW-0812">Transmembrane</keyword>
<feature type="transmembrane region" description="Helical" evidence="5">
    <location>
        <begin position="55"/>
        <end position="74"/>
    </location>
</feature>
<evidence type="ECO:0000256" key="3">
    <source>
        <dbReference type="ARBA" id="ARBA00022989"/>
    </source>
</evidence>
<keyword evidence="3 5" id="KW-1133">Transmembrane helix</keyword>
<reference evidence="7" key="2">
    <citation type="submission" date="2022-01" db="EMBL/GenBank/DDBJ databases">
        <title>Collection of gut derived symbiotic bacterial strains cultured from healthy donors.</title>
        <authorList>
            <person name="Lin H."/>
            <person name="Kohout C."/>
            <person name="Waligurski E."/>
            <person name="Pamer E.G."/>
        </authorList>
    </citation>
    <scope>NUCLEOTIDE SEQUENCE</scope>
    <source>
        <strain evidence="7">DFI.1.149</strain>
    </source>
</reference>
<feature type="transmembrane region" description="Helical" evidence="5">
    <location>
        <begin position="12"/>
        <end position="35"/>
    </location>
</feature>
<comment type="subcellular location">
    <subcellularLocation>
        <location evidence="1">Membrane</location>
        <topology evidence="1">Multi-pass membrane protein</topology>
    </subcellularLocation>
</comment>
<feature type="transmembrane region" description="Helical" evidence="5">
    <location>
        <begin position="221"/>
        <end position="237"/>
    </location>
</feature>
<dbReference type="InterPro" id="IPR051533">
    <property type="entry name" value="WaaL-like"/>
</dbReference>
<dbReference type="PANTHER" id="PTHR37422">
    <property type="entry name" value="TEICHURONIC ACID BIOSYNTHESIS PROTEIN TUAE"/>
    <property type="match status" value="1"/>
</dbReference>
<gene>
    <name evidence="8" type="ORF">DWW57_01805</name>
    <name evidence="7" type="ORF">L0P03_05805</name>
</gene>
<dbReference type="Pfam" id="PF04932">
    <property type="entry name" value="Wzy_C"/>
    <property type="match status" value="1"/>
</dbReference>
<feature type="domain" description="O-antigen ligase-related" evidence="6">
    <location>
        <begin position="205"/>
        <end position="359"/>
    </location>
</feature>
<feature type="transmembrane region" description="Helical" evidence="5">
    <location>
        <begin position="174"/>
        <end position="192"/>
    </location>
</feature>
<accession>A0A1Y4A2A5</accession>
<dbReference type="EMBL" id="JAKNDN010000009">
    <property type="protein sequence ID" value="MCG4959373.1"/>
    <property type="molecule type" value="Genomic_DNA"/>
</dbReference>
<evidence type="ECO:0000259" key="6">
    <source>
        <dbReference type="Pfam" id="PF04932"/>
    </source>
</evidence>
<name>A0A1Y4A2A5_9BACT</name>
<dbReference type="PANTHER" id="PTHR37422:SF13">
    <property type="entry name" value="LIPOPOLYSACCHARIDE BIOSYNTHESIS PROTEIN PA4999-RELATED"/>
    <property type="match status" value="1"/>
</dbReference>
<dbReference type="GO" id="GO:0016020">
    <property type="term" value="C:membrane"/>
    <property type="evidence" value="ECO:0007669"/>
    <property type="project" value="UniProtKB-SubCell"/>
</dbReference>
<evidence type="ECO:0000256" key="5">
    <source>
        <dbReference type="SAM" id="Phobius"/>
    </source>
</evidence>
<dbReference type="GO" id="GO:0016874">
    <property type="term" value="F:ligase activity"/>
    <property type="evidence" value="ECO:0007669"/>
    <property type="project" value="UniProtKB-KW"/>
</dbReference>
<evidence type="ECO:0000313" key="9">
    <source>
        <dbReference type="Proteomes" id="UP000284243"/>
    </source>
</evidence>
<keyword evidence="4 5" id="KW-0472">Membrane</keyword>
<feature type="transmembrane region" description="Helical" evidence="5">
    <location>
        <begin position="118"/>
        <end position="138"/>
    </location>
</feature>
<evidence type="ECO:0000256" key="4">
    <source>
        <dbReference type="ARBA" id="ARBA00023136"/>
    </source>
</evidence>
<evidence type="ECO:0000256" key="1">
    <source>
        <dbReference type="ARBA" id="ARBA00004141"/>
    </source>
</evidence>
<dbReference type="Proteomes" id="UP001199750">
    <property type="component" value="Unassembled WGS sequence"/>
</dbReference>
<feature type="transmembrane region" description="Helical" evidence="5">
    <location>
        <begin position="94"/>
        <end position="111"/>
    </location>
</feature>
<feature type="transmembrane region" description="Helical" evidence="5">
    <location>
        <begin position="199"/>
        <end position="215"/>
    </location>
</feature>
<feature type="transmembrane region" description="Helical" evidence="5">
    <location>
        <begin position="395"/>
        <end position="416"/>
    </location>
</feature>
<protein>
    <submittedName>
        <fullName evidence="8">O-antigen ligase domain-containing protein</fullName>
    </submittedName>
    <submittedName>
        <fullName evidence="7">O-antigen ligase family protein</fullName>
    </submittedName>
</protein>
<dbReference type="Proteomes" id="UP000284243">
    <property type="component" value="Unassembled WGS sequence"/>
</dbReference>
<sequence>MKNLESKLFLLIAFFIGTWGALFHAMQTGLIALGLIYNIVKYKDDFVRNIKKYKYYVAIPVIYILYSAVHTLIIVTSGKYAGLKPGFGIFEKEFLVFLLGVLYVISLKSFVSLRLLKQFLLCFCISVLTFNLVMLFHLGGENWFTAPQTVVQNLYASRFGGTKHFLNGEVYLDAQALQIYAAALIAYFFGIIRTKMGEKVIAFTAFALFVWLLSLTVTKSSILSFLCGFVIFNLYFFRKLSVWQRWMFIGVILLVGISGYIFRPASFDQRWIQLKQEIEDVNNGKLDGGSTLVPRIVFYQSCLKNIDSWGIWGLGVYTNVVSKQWYQASGNRVVASLTHSHNSYLQYWMLMGVVGLAFILSWFVYPVKSMICSKKYSFLALSLLVAFFIDSNFEVLLIVNDALPVVMFFLMMFYVFRDQFYALEHESD</sequence>
<evidence type="ECO:0000313" key="7">
    <source>
        <dbReference type="EMBL" id="MCG4959373.1"/>
    </source>
</evidence>
<keyword evidence="8" id="KW-0436">Ligase</keyword>
<reference evidence="8 9" key="1">
    <citation type="submission" date="2018-08" db="EMBL/GenBank/DDBJ databases">
        <title>A genome reference for cultivated species of the human gut microbiota.</title>
        <authorList>
            <person name="Zou Y."/>
            <person name="Xue W."/>
            <person name="Luo G."/>
        </authorList>
    </citation>
    <scope>NUCLEOTIDE SEQUENCE [LARGE SCALE GENOMIC DNA]</scope>
    <source>
        <strain evidence="8 9">AF16-14</strain>
    </source>
</reference>
<organism evidence="8 9">
    <name type="scientific">Odoribacter splanchnicus</name>
    <dbReference type="NCBI Taxonomy" id="28118"/>
    <lineage>
        <taxon>Bacteria</taxon>
        <taxon>Pseudomonadati</taxon>
        <taxon>Bacteroidota</taxon>
        <taxon>Bacteroidia</taxon>
        <taxon>Bacteroidales</taxon>
        <taxon>Odoribacteraceae</taxon>
        <taxon>Odoribacter</taxon>
    </lineage>
</organism>
<proteinExistence type="predicted"/>
<evidence type="ECO:0000256" key="2">
    <source>
        <dbReference type="ARBA" id="ARBA00022692"/>
    </source>
</evidence>
<comment type="caution">
    <text evidence="8">The sequence shown here is derived from an EMBL/GenBank/DDBJ whole genome shotgun (WGS) entry which is preliminary data.</text>
</comment>
<dbReference type="RefSeq" id="WP_022160598.1">
    <property type="nucleotide sequence ID" value="NZ_BAABYK010000001.1"/>
</dbReference>
<feature type="transmembrane region" description="Helical" evidence="5">
    <location>
        <begin position="246"/>
        <end position="262"/>
    </location>
</feature>
<evidence type="ECO:0000313" key="8">
    <source>
        <dbReference type="EMBL" id="RGU58474.1"/>
    </source>
</evidence>